<dbReference type="GeneID" id="136823933"/>
<dbReference type="InterPro" id="IPR023753">
    <property type="entry name" value="FAD/NAD-binding_dom"/>
</dbReference>
<comment type="similarity">
    <text evidence="1">Belongs to the NADH dehydrogenase family.</text>
</comment>
<sequence>MSLWIRRATEVLKSAKIATGVRTKIVPKNAGKIDYRRVGFFFAGTSIATTYGVLVLYAESIEDKPKKKLVILGSGWGAVSLIKSLKPGEFDVSVVSPENYFLFTPLLPSVTVGTVEGRSITEPIRKILAKRHKHGAKFYEGQCTEIDIEGNTVKCKDLSEITGHREEFSLNYDYLVLAIGAQTATYNIKGIEEHTHYLKNMKQAQEIRKHVIDSFETAAIPGQPDHEVRRLLNFVVVGGGPTGVEFAAELRDFVKEDLRKIFPDEMIDKSTITLIDGLNKILNSYSDEISRYTENKFQSEGINVVTNTFVAGVEDKIIHLKDAKTRDVRSMDYGMCVWAAGIAPRDLTKQLMQQIPGQTNRMALITDPFMKVKNTENIFAVGDCCTVQNEKLMDFLNGLLAENGVADNGNLNQKQFTDVLNVAKKRYPHLCSHFNKMEKLLLGVQADSENVVISHEDFTFLAQKADEKQTFLPPTAQVAAQEGKYLGKLLSKVELSTADMKNVDPFQYNHLGSFAYVGDNRAVLELPILGSFKGWSAMWLWRGAYASECVSLRMRTLVLFDWIKSFLFGRDTSRI</sequence>
<reference evidence="13" key="1">
    <citation type="submission" date="2021-01" db="UniProtKB">
        <authorList>
            <consortium name="EnsemblMetazoa"/>
        </authorList>
    </citation>
    <scope>IDENTIFICATION</scope>
</reference>
<keyword evidence="3" id="KW-0285">Flavoprotein</keyword>
<evidence type="ECO:0000256" key="1">
    <source>
        <dbReference type="ARBA" id="ARBA00005272"/>
    </source>
</evidence>
<dbReference type="InterPro" id="IPR045024">
    <property type="entry name" value="NDH-2"/>
</dbReference>
<dbReference type="Gene3D" id="3.50.50.100">
    <property type="match status" value="2"/>
</dbReference>
<dbReference type="OrthoDB" id="3244603at2759"/>
<protein>
    <recommendedName>
        <fullName evidence="2">NADH:ubiquinone reductase (non-electrogenic)</fullName>
        <ecNumber evidence="2">1.6.5.9</ecNumber>
    </recommendedName>
</protein>
<dbReference type="EC" id="1.6.5.9" evidence="2"/>
<keyword evidence="4" id="KW-0274">FAD</keyword>
<keyword evidence="6" id="KW-0560">Oxidoreductase</keyword>
<evidence type="ECO:0000256" key="2">
    <source>
        <dbReference type="ARBA" id="ARBA00012637"/>
    </source>
</evidence>
<comment type="catalytic activity">
    <reaction evidence="9">
        <text>a ubiquinone + NADH + H(+) = a ubiquinol + NAD(+)</text>
        <dbReference type="Rhea" id="RHEA:23152"/>
        <dbReference type="Rhea" id="RHEA-COMP:9565"/>
        <dbReference type="Rhea" id="RHEA-COMP:9566"/>
        <dbReference type="ChEBI" id="CHEBI:15378"/>
        <dbReference type="ChEBI" id="CHEBI:16389"/>
        <dbReference type="ChEBI" id="CHEBI:17976"/>
        <dbReference type="ChEBI" id="CHEBI:57540"/>
        <dbReference type="ChEBI" id="CHEBI:57945"/>
    </reaction>
</comment>
<comment type="catalytic activity">
    <reaction evidence="8">
        <text>a quinone + NADH + H(+) = a quinol + NAD(+)</text>
        <dbReference type="Rhea" id="RHEA:46160"/>
        <dbReference type="ChEBI" id="CHEBI:15378"/>
        <dbReference type="ChEBI" id="CHEBI:24646"/>
        <dbReference type="ChEBI" id="CHEBI:57540"/>
        <dbReference type="ChEBI" id="CHEBI:57945"/>
        <dbReference type="ChEBI" id="CHEBI:132124"/>
        <dbReference type="EC" id="1.6.5.9"/>
    </reaction>
</comment>
<keyword evidence="10" id="KW-0812">Transmembrane</keyword>
<feature type="transmembrane region" description="Helical" evidence="10">
    <location>
        <begin position="38"/>
        <end position="58"/>
    </location>
</feature>
<proteinExistence type="inferred from homology"/>
<evidence type="ECO:0000313" key="13">
    <source>
        <dbReference type="EnsemblMetazoa" id="CLYHEMP002074.1"/>
    </source>
</evidence>
<feature type="domain" description="External alternative NADH-ubiquinone oxidoreductase-like C-terminal" evidence="12">
    <location>
        <begin position="510"/>
        <end position="571"/>
    </location>
</feature>
<evidence type="ECO:0000256" key="10">
    <source>
        <dbReference type="SAM" id="Phobius"/>
    </source>
</evidence>
<evidence type="ECO:0000256" key="3">
    <source>
        <dbReference type="ARBA" id="ARBA00022630"/>
    </source>
</evidence>
<dbReference type="Pfam" id="PF22366">
    <property type="entry name" value="NDH2_C"/>
    <property type="match status" value="1"/>
</dbReference>
<dbReference type="PRINTS" id="PR00368">
    <property type="entry name" value="FADPNR"/>
</dbReference>
<dbReference type="PANTHER" id="PTHR43706">
    <property type="entry name" value="NADH DEHYDROGENASE"/>
    <property type="match status" value="1"/>
</dbReference>
<evidence type="ECO:0000256" key="9">
    <source>
        <dbReference type="ARBA" id="ARBA00049010"/>
    </source>
</evidence>
<feature type="domain" description="FAD/NAD(P)-binding" evidence="11">
    <location>
        <begin position="68"/>
        <end position="388"/>
    </location>
</feature>
<keyword evidence="10" id="KW-1133">Transmembrane helix</keyword>
<keyword evidence="5" id="KW-0809">Transit peptide</keyword>
<name>A0A7M5UKD3_9CNID</name>
<dbReference type="InterPro" id="IPR054585">
    <property type="entry name" value="NDH2-like_C"/>
</dbReference>
<dbReference type="PANTHER" id="PTHR43706:SF47">
    <property type="entry name" value="EXTERNAL NADH-UBIQUINONE OXIDOREDUCTASE 1, MITOCHONDRIAL-RELATED"/>
    <property type="match status" value="1"/>
</dbReference>
<dbReference type="SUPFAM" id="SSF51905">
    <property type="entry name" value="FAD/NAD(P)-binding domain"/>
    <property type="match status" value="2"/>
</dbReference>
<evidence type="ECO:0000259" key="12">
    <source>
        <dbReference type="Pfam" id="PF22366"/>
    </source>
</evidence>
<evidence type="ECO:0000256" key="5">
    <source>
        <dbReference type="ARBA" id="ARBA00022946"/>
    </source>
</evidence>
<evidence type="ECO:0000256" key="4">
    <source>
        <dbReference type="ARBA" id="ARBA00022827"/>
    </source>
</evidence>
<dbReference type="GO" id="GO:0050136">
    <property type="term" value="F:NADH dehydrogenase (quinone) (non-electrogenic) activity"/>
    <property type="evidence" value="ECO:0007669"/>
    <property type="project" value="UniProtKB-EC"/>
</dbReference>
<keyword evidence="14" id="KW-1185">Reference proteome</keyword>
<evidence type="ECO:0000313" key="14">
    <source>
        <dbReference type="Proteomes" id="UP000594262"/>
    </source>
</evidence>
<accession>A0A7M5UKD3</accession>
<dbReference type="RefSeq" id="XP_066936193.1">
    <property type="nucleotide sequence ID" value="XM_067080092.1"/>
</dbReference>
<organism evidence="13 14">
    <name type="scientific">Clytia hemisphaerica</name>
    <dbReference type="NCBI Taxonomy" id="252671"/>
    <lineage>
        <taxon>Eukaryota</taxon>
        <taxon>Metazoa</taxon>
        <taxon>Cnidaria</taxon>
        <taxon>Hydrozoa</taxon>
        <taxon>Hydroidolina</taxon>
        <taxon>Leptothecata</taxon>
        <taxon>Obeliida</taxon>
        <taxon>Clytiidae</taxon>
        <taxon>Clytia</taxon>
    </lineage>
</organism>
<evidence type="ECO:0000256" key="7">
    <source>
        <dbReference type="ARBA" id="ARBA00023027"/>
    </source>
</evidence>
<evidence type="ECO:0000259" key="11">
    <source>
        <dbReference type="Pfam" id="PF07992"/>
    </source>
</evidence>
<dbReference type="Proteomes" id="UP000594262">
    <property type="component" value="Unplaced"/>
</dbReference>
<dbReference type="InterPro" id="IPR036188">
    <property type="entry name" value="FAD/NAD-bd_sf"/>
</dbReference>
<keyword evidence="7" id="KW-0520">NAD</keyword>
<evidence type="ECO:0000256" key="8">
    <source>
        <dbReference type="ARBA" id="ARBA00047599"/>
    </source>
</evidence>
<dbReference type="AlphaFoldDB" id="A0A7M5UKD3"/>
<dbReference type="EnsemblMetazoa" id="CLYHEMT002074.1">
    <property type="protein sequence ID" value="CLYHEMP002074.1"/>
    <property type="gene ID" value="CLYHEMG002074"/>
</dbReference>
<dbReference type="Pfam" id="PF07992">
    <property type="entry name" value="Pyr_redox_2"/>
    <property type="match status" value="1"/>
</dbReference>
<dbReference type="GO" id="GO:0005739">
    <property type="term" value="C:mitochondrion"/>
    <property type="evidence" value="ECO:0007669"/>
    <property type="project" value="UniProtKB-ARBA"/>
</dbReference>
<keyword evidence="10" id="KW-0472">Membrane</keyword>
<evidence type="ECO:0000256" key="6">
    <source>
        <dbReference type="ARBA" id="ARBA00023002"/>
    </source>
</evidence>